<dbReference type="SUPFAM" id="SSF54909">
    <property type="entry name" value="Dimeric alpha+beta barrel"/>
    <property type="match status" value="1"/>
</dbReference>
<dbReference type="InterPro" id="IPR009799">
    <property type="entry name" value="EthD_dom"/>
</dbReference>
<organism evidence="2 3">
    <name type="scientific">Hypocrea jecorina (strain ATCC 56765 / BCRC 32924 / NRRL 11460 / Rut C-30)</name>
    <name type="common">Trichoderma reesei</name>
    <dbReference type="NCBI Taxonomy" id="1344414"/>
    <lineage>
        <taxon>Eukaryota</taxon>
        <taxon>Fungi</taxon>
        <taxon>Dikarya</taxon>
        <taxon>Ascomycota</taxon>
        <taxon>Pezizomycotina</taxon>
        <taxon>Sordariomycetes</taxon>
        <taxon>Hypocreomycetidae</taxon>
        <taxon>Hypocreales</taxon>
        <taxon>Hypocreaceae</taxon>
        <taxon>Trichoderma</taxon>
    </lineage>
</organism>
<comment type="similarity">
    <text evidence="1">Belongs to the tpcK family.</text>
</comment>
<dbReference type="OrthoDB" id="4892971at2759"/>
<name>A0A024SE50_HYPJR</name>
<protein>
    <recommendedName>
        <fullName evidence="4">EthD domain-containing protein</fullName>
    </recommendedName>
</protein>
<gene>
    <name evidence="2" type="ORF">M419DRAFT_74764</name>
</gene>
<dbReference type="AlphaFoldDB" id="A0A024SE50"/>
<dbReference type="HOGENOM" id="CLU_115019_1_2_1"/>
<accession>A0A024SE50</accession>
<dbReference type="PANTHER" id="PTHR40260:SF2">
    <property type="entry name" value="BLR8190 PROTEIN"/>
    <property type="match status" value="1"/>
</dbReference>
<sequence length="106" mass="12101">MASVLQVLYTQPKEGEFFDMDYYVNKHMPIANEHWTPLGLKSWQVIKYGPDAPYYGGVLLHWEKAEDASKALTAAESQPVFNDVPNFTNMKPILLPANVEGSWERK</sequence>
<evidence type="ECO:0008006" key="4">
    <source>
        <dbReference type="Google" id="ProtNLM"/>
    </source>
</evidence>
<dbReference type="EMBL" id="KI911142">
    <property type="protein sequence ID" value="ETS03640.1"/>
    <property type="molecule type" value="Genomic_DNA"/>
</dbReference>
<evidence type="ECO:0000313" key="2">
    <source>
        <dbReference type="EMBL" id="ETS03640.1"/>
    </source>
</evidence>
<dbReference type="Proteomes" id="UP000024376">
    <property type="component" value="Unassembled WGS sequence"/>
</dbReference>
<reference evidence="3" key="1">
    <citation type="journal article" date="2013" name="Ind. Biotechnol.">
        <title>Comparative genomics analysis of Trichoderma reesei strains.</title>
        <authorList>
            <person name="Koike H."/>
            <person name="Aerts A."/>
            <person name="LaButti K."/>
            <person name="Grigoriev I.V."/>
            <person name="Baker S.E."/>
        </authorList>
    </citation>
    <scope>NUCLEOTIDE SEQUENCE [LARGE SCALE GENOMIC DNA]</scope>
    <source>
        <strain evidence="3">ATCC 56765 / BCRC 32924 / NRRL 11460 / Rut C-30</strain>
    </source>
</reference>
<dbReference type="GO" id="GO:0016491">
    <property type="term" value="F:oxidoreductase activity"/>
    <property type="evidence" value="ECO:0007669"/>
    <property type="project" value="InterPro"/>
</dbReference>
<dbReference type="PANTHER" id="PTHR40260">
    <property type="entry name" value="BLR8190 PROTEIN"/>
    <property type="match status" value="1"/>
</dbReference>
<dbReference type="KEGG" id="trr:M419DRAFT_74764"/>
<proteinExistence type="inferred from homology"/>
<dbReference type="NCBIfam" id="TIGR02118">
    <property type="entry name" value="EthD family reductase"/>
    <property type="match status" value="1"/>
</dbReference>
<dbReference type="Gene3D" id="3.30.70.100">
    <property type="match status" value="1"/>
</dbReference>
<evidence type="ECO:0000313" key="3">
    <source>
        <dbReference type="Proteomes" id="UP000024376"/>
    </source>
</evidence>
<dbReference type="InterPro" id="IPR011008">
    <property type="entry name" value="Dimeric_a/b-barrel"/>
</dbReference>
<evidence type="ECO:0000256" key="1">
    <source>
        <dbReference type="ARBA" id="ARBA00005986"/>
    </source>
</evidence>